<sequence>MDRHLMIDRGACAGHGLCYGAAPEIVDCDDQGDPVVVADPLPESLLDRAGSLVRGCPERALTLRVSEGHN</sequence>
<comment type="caution">
    <text evidence="1">The sequence shown here is derived from an EMBL/GenBank/DDBJ whole genome shotgun (WGS) entry which is preliminary data.</text>
</comment>
<dbReference type="SUPFAM" id="SSF54862">
    <property type="entry name" value="4Fe-4S ferredoxins"/>
    <property type="match status" value="1"/>
</dbReference>
<dbReference type="EMBL" id="BAAARW010000039">
    <property type="protein sequence ID" value="GAA2454565.1"/>
    <property type="molecule type" value="Genomic_DNA"/>
</dbReference>
<gene>
    <name evidence="1" type="ORF">GCM10010191_86920</name>
</gene>
<proteinExistence type="predicted"/>
<evidence type="ECO:0000313" key="1">
    <source>
        <dbReference type="EMBL" id="GAA2454565.1"/>
    </source>
</evidence>
<keyword evidence="2" id="KW-1185">Reference proteome</keyword>
<dbReference type="RefSeq" id="WP_344597422.1">
    <property type="nucleotide sequence ID" value="NZ_BAAARW010000039.1"/>
</dbReference>
<dbReference type="Pfam" id="PF13459">
    <property type="entry name" value="Fer4_15"/>
    <property type="match status" value="1"/>
</dbReference>
<dbReference type="Gene3D" id="3.30.70.20">
    <property type="match status" value="1"/>
</dbReference>
<evidence type="ECO:0000313" key="2">
    <source>
        <dbReference type="Proteomes" id="UP001501231"/>
    </source>
</evidence>
<protein>
    <recommendedName>
        <fullName evidence="3">Ferredoxin</fullName>
    </recommendedName>
</protein>
<accession>A0ABN3KC05</accession>
<organism evidence="1 2">
    <name type="scientific">Actinomadura vinacea</name>
    <dbReference type="NCBI Taxonomy" id="115336"/>
    <lineage>
        <taxon>Bacteria</taxon>
        <taxon>Bacillati</taxon>
        <taxon>Actinomycetota</taxon>
        <taxon>Actinomycetes</taxon>
        <taxon>Streptosporangiales</taxon>
        <taxon>Thermomonosporaceae</taxon>
        <taxon>Actinomadura</taxon>
    </lineage>
</organism>
<evidence type="ECO:0008006" key="3">
    <source>
        <dbReference type="Google" id="ProtNLM"/>
    </source>
</evidence>
<dbReference type="Proteomes" id="UP001501231">
    <property type="component" value="Unassembled WGS sequence"/>
</dbReference>
<reference evidence="1 2" key="1">
    <citation type="journal article" date="2019" name="Int. J. Syst. Evol. Microbiol.">
        <title>The Global Catalogue of Microorganisms (GCM) 10K type strain sequencing project: providing services to taxonomists for standard genome sequencing and annotation.</title>
        <authorList>
            <consortium name="The Broad Institute Genomics Platform"/>
            <consortium name="The Broad Institute Genome Sequencing Center for Infectious Disease"/>
            <person name="Wu L."/>
            <person name="Ma J."/>
        </authorList>
    </citation>
    <scope>NUCLEOTIDE SEQUENCE [LARGE SCALE GENOMIC DNA]</scope>
    <source>
        <strain evidence="1 2">JCM 3325</strain>
    </source>
</reference>
<name>A0ABN3KC05_9ACTN</name>